<evidence type="ECO:0000256" key="4">
    <source>
        <dbReference type="ARBA" id="ARBA00022806"/>
    </source>
</evidence>
<keyword evidence="6" id="KW-0238">DNA-binding</keyword>
<evidence type="ECO:0000313" key="12">
    <source>
        <dbReference type="Proteomes" id="UP000231480"/>
    </source>
</evidence>
<sequence length="518" mass="59241">MTQEEALDILKLGHNIFLTGPPGSGKTFLLNKYIDYLRKHYKGVAVTASTGIAATHMNGVTVHSWSGLGLKEKLTEQDLKKLLKKSYLRKRFKDTNVLIIDEISMLHAFQFDLINQICQAFKNNSEPFGGMQIVCSGDLFQLPPVQKEGEARFVTKSEIWKSMDMKICYLEEQHRQEDGELLSLLNYIRNNAVKEARELLIASACEKNTFSITPTKLYTHNVDVDAINHFELDKIEAQEFVYPMQTEGNKDIVAVLKKGCLAPERLALKQDAKVMFVKNNFDKGYVNGTLGKVIGFDEENLPIIETLRGKRIVATPASWTIEEDGVVKAEINQIPLRLAWAITVHKSQGMNLEAAEIDLSKSFVEGMGYVALSRLRQLSGLKLMGINDLSFLVKGEVLELDKNLKQMSQKAAEEIRKMKIWQKKKRQGQFLHSLPRVRESSELKNHIRGIEPTKWRPAYNVEEIRKKYPKAYREWSQEEETILRREYSGFIKKAAEVLERKPGAIRSRLKKLFHKESI</sequence>
<evidence type="ECO:0000256" key="1">
    <source>
        <dbReference type="ARBA" id="ARBA00022741"/>
    </source>
</evidence>
<evidence type="ECO:0000259" key="10">
    <source>
        <dbReference type="SMART" id="SM00382"/>
    </source>
</evidence>
<evidence type="ECO:0000256" key="3">
    <source>
        <dbReference type="ARBA" id="ARBA00022801"/>
    </source>
</evidence>
<keyword evidence="2" id="KW-0227">DNA damage</keyword>
<keyword evidence="8" id="KW-0413">Isomerase</keyword>
<protein>
    <submittedName>
        <fullName evidence="11">Helicase</fullName>
    </submittedName>
</protein>
<dbReference type="Gene3D" id="2.30.30.940">
    <property type="match status" value="1"/>
</dbReference>
<name>A0A2G9YD56_9BACT</name>
<dbReference type="GO" id="GO:0000723">
    <property type="term" value="P:telomere maintenance"/>
    <property type="evidence" value="ECO:0007669"/>
    <property type="project" value="InterPro"/>
</dbReference>
<reference evidence="11 12" key="1">
    <citation type="submission" date="2017-09" db="EMBL/GenBank/DDBJ databases">
        <title>Depth-based differentiation of microbial function through sediment-hosted aquifers and enrichment of novel symbionts in the deep terrestrial subsurface.</title>
        <authorList>
            <person name="Probst A.J."/>
            <person name="Ladd B."/>
            <person name="Jarett J.K."/>
            <person name="Geller-Mcgrath D.E."/>
            <person name="Sieber C.M."/>
            <person name="Emerson J.B."/>
            <person name="Anantharaman K."/>
            <person name="Thomas B.C."/>
            <person name="Malmstrom R."/>
            <person name="Stieglmeier M."/>
            <person name="Klingl A."/>
            <person name="Woyke T."/>
            <person name="Ryan C.M."/>
            <person name="Banfield J.F."/>
        </authorList>
    </citation>
    <scope>NUCLEOTIDE SEQUENCE [LARGE SCALE GENOMIC DNA]</scope>
    <source>
        <strain evidence="11">CG23_combo_of_CG06-09_8_20_14_all_37_13</strain>
    </source>
</reference>
<dbReference type="AlphaFoldDB" id="A0A2G9YD56"/>
<dbReference type="PANTHER" id="PTHR47642:SF5">
    <property type="entry name" value="ATP-DEPENDENT DNA HELICASE"/>
    <property type="match status" value="1"/>
</dbReference>
<evidence type="ECO:0000256" key="6">
    <source>
        <dbReference type="ARBA" id="ARBA00023125"/>
    </source>
</evidence>
<organism evidence="11 12">
    <name type="scientific">Candidatus Portnoybacteria bacterium CG23_combo_of_CG06-09_8_20_14_all_37_13</name>
    <dbReference type="NCBI Taxonomy" id="1974819"/>
    <lineage>
        <taxon>Bacteria</taxon>
        <taxon>Candidatus Portnoyibacteriota</taxon>
    </lineage>
</organism>
<evidence type="ECO:0000256" key="9">
    <source>
        <dbReference type="SAM" id="Coils"/>
    </source>
</evidence>
<dbReference type="Pfam" id="PF05970">
    <property type="entry name" value="PIF1"/>
    <property type="match status" value="1"/>
</dbReference>
<evidence type="ECO:0000256" key="8">
    <source>
        <dbReference type="ARBA" id="ARBA00023235"/>
    </source>
</evidence>
<feature type="coiled-coil region" evidence="9">
    <location>
        <begin position="397"/>
        <end position="424"/>
    </location>
</feature>
<keyword evidence="4 11" id="KW-0347">Helicase</keyword>
<proteinExistence type="predicted"/>
<dbReference type="PANTHER" id="PTHR47642">
    <property type="entry name" value="ATP-DEPENDENT DNA HELICASE"/>
    <property type="match status" value="1"/>
</dbReference>
<gene>
    <name evidence="11" type="ORF">COX44_01495</name>
</gene>
<dbReference type="GO" id="GO:0006281">
    <property type="term" value="P:DNA repair"/>
    <property type="evidence" value="ECO:0007669"/>
    <property type="project" value="InterPro"/>
</dbReference>
<dbReference type="InterPro" id="IPR027417">
    <property type="entry name" value="P-loop_NTPase"/>
</dbReference>
<evidence type="ECO:0000256" key="7">
    <source>
        <dbReference type="ARBA" id="ARBA00023204"/>
    </source>
</evidence>
<dbReference type="EMBL" id="PCRH01000033">
    <property type="protein sequence ID" value="PIP17150.1"/>
    <property type="molecule type" value="Genomic_DNA"/>
</dbReference>
<accession>A0A2G9YD56</accession>
<dbReference type="InterPro" id="IPR010285">
    <property type="entry name" value="DNA_helicase_pif1-like_DEAD"/>
</dbReference>
<feature type="domain" description="AAA+ ATPase" evidence="10">
    <location>
        <begin position="12"/>
        <end position="223"/>
    </location>
</feature>
<dbReference type="SUPFAM" id="SSF52540">
    <property type="entry name" value="P-loop containing nucleoside triphosphate hydrolases"/>
    <property type="match status" value="2"/>
</dbReference>
<dbReference type="Proteomes" id="UP000231480">
    <property type="component" value="Unassembled WGS sequence"/>
</dbReference>
<dbReference type="Pfam" id="PF21530">
    <property type="entry name" value="Pif1_2B_dom"/>
    <property type="match status" value="1"/>
</dbReference>
<dbReference type="InterPro" id="IPR003593">
    <property type="entry name" value="AAA+_ATPase"/>
</dbReference>
<comment type="caution">
    <text evidence="11">The sequence shown here is derived from an EMBL/GenBank/DDBJ whole genome shotgun (WGS) entry which is preliminary data.</text>
</comment>
<dbReference type="CDD" id="cd18037">
    <property type="entry name" value="DEXSc_Pif1_like"/>
    <property type="match status" value="1"/>
</dbReference>
<keyword evidence="5" id="KW-0067">ATP-binding</keyword>
<dbReference type="GO" id="GO:0003678">
    <property type="term" value="F:DNA helicase activity"/>
    <property type="evidence" value="ECO:0007669"/>
    <property type="project" value="InterPro"/>
</dbReference>
<evidence type="ECO:0000313" key="11">
    <source>
        <dbReference type="EMBL" id="PIP17150.1"/>
    </source>
</evidence>
<dbReference type="InterPro" id="IPR049163">
    <property type="entry name" value="Pif1-like_2B_dom"/>
</dbReference>
<evidence type="ECO:0000256" key="2">
    <source>
        <dbReference type="ARBA" id="ARBA00022763"/>
    </source>
</evidence>
<keyword evidence="9" id="KW-0175">Coiled coil</keyword>
<keyword evidence="7" id="KW-0234">DNA repair</keyword>
<keyword evidence="3" id="KW-0378">Hydrolase</keyword>
<dbReference type="CDD" id="cd18809">
    <property type="entry name" value="SF1_C_RecD"/>
    <property type="match status" value="1"/>
</dbReference>
<dbReference type="SMART" id="SM00382">
    <property type="entry name" value="AAA"/>
    <property type="match status" value="1"/>
</dbReference>
<dbReference type="Gene3D" id="3.40.50.300">
    <property type="entry name" value="P-loop containing nucleotide triphosphate hydrolases"/>
    <property type="match status" value="1"/>
</dbReference>
<dbReference type="InterPro" id="IPR051055">
    <property type="entry name" value="PIF1_helicase"/>
</dbReference>
<keyword evidence="1" id="KW-0547">Nucleotide-binding</keyword>
<evidence type="ECO:0000256" key="5">
    <source>
        <dbReference type="ARBA" id="ARBA00022840"/>
    </source>
</evidence>